<organism evidence="4 5">
    <name type="scientific">Alishewanella agri BL06</name>
    <dbReference type="NCBI Taxonomy" id="1195246"/>
    <lineage>
        <taxon>Bacteria</taxon>
        <taxon>Pseudomonadati</taxon>
        <taxon>Pseudomonadota</taxon>
        <taxon>Gammaproteobacteria</taxon>
        <taxon>Alteromonadales</taxon>
        <taxon>Alteromonadaceae</taxon>
        <taxon>Alishewanella</taxon>
    </lineage>
</organism>
<dbReference type="eggNOG" id="COG0845">
    <property type="taxonomic scope" value="Bacteria"/>
</dbReference>
<reference evidence="4 5" key="1">
    <citation type="journal article" date="2012" name="J. Bacteriol.">
        <title>Genome Sequence of Pectin-Degrading Alishewanella agri, Isolated from Landfill Soil.</title>
        <authorList>
            <person name="Kim J."/>
            <person name="Jung J."/>
            <person name="Sung J.S."/>
            <person name="Chun J."/>
            <person name="Park W."/>
        </authorList>
    </citation>
    <scope>NUCLEOTIDE SEQUENCE [LARGE SCALE GENOMIC DNA]</scope>
    <source>
        <strain evidence="4 5">BL06</strain>
    </source>
</reference>
<evidence type="ECO:0000259" key="2">
    <source>
        <dbReference type="Pfam" id="PF25917"/>
    </source>
</evidence>
<dbReference type="SUPFAM" id="SSF111369">
    <property type="entry name" value="HlyD-like secretion proteins"/>
    <property type="match status" value="1"/>
</dbReference>
<keyword evidence="5" id="KW-1185">Reference proteome</keyword>
<dbReference type="STRING" id="1195246.AGRI_02075"/>
<gene>
    <name evidence="4" type="ORF">AGRI_02075</name>
</gene>
<sequence>MPYLTPVRGALLLTVVLVLWLLLGAHYQSQTEAPSATATEPQTHFSVQTRLSTARLFPAHLKLQGQLSAWHQVEVKAQISGKVERLLVQQGQTVKQDTPLLHLSDEGRQSRLQQAEALLSLRQSELHSAKALQQRQFVSETELARLTNELRLAETALTEAKLAIAHQTPVAPFTGVLGRRLVEPGALVQPGQSLFQLLEIARLKASAQVPQQQVAALTPGQKVTISLLDGRSFQGELSFISPAADSATRSYYIEASMANPDLLPLAGASASMSIELATQQAHAISPALLKLDAQGRLGLYTVEQGKVAFYPVQLLSADNNLAWVTGLPEQSELITLGAGFVEIGQQVQVVREATP</sequence>
<evidence type="ECO:0000313" key="5">
    <source>
        <dbReference type="Proteomes" id="UP000035062"/>
    </source>
</evidence>
<dbReference type="AlphaFoldDB" id="I8UF35"/>
<comment type="similarity">
    <text evidence="1">Belongs to the membrane fusion protein (MFP) (TC 8.A.1) family.</text>
</comment>
<dbReference type="GO" id="GO:0015562">
    <property type="term" value="F:efflux transmembrane transporter activity"/>
    <property type="evidence" value="ECO:0007669"/>
    <property type="project" value="TreeGrafter"/>
</dbReference>
<dbReference type="EMBL" id="AKKU01000001">
    <property type="protein sequence ID" value="EIW90618.1"/>
    <property type="molecule type" value="Genomic_DNA"/>
</dbReference>
<dbReference type="Gene3D" id="2.40.30.170">
    <property type="match status" value="1"/>
</dbReference>
<evidence type="ECO:0000256" key="1">
    <source>
        <dbReference type="ARBA" id="ARBA00009477"/>
    </source>
</evidence>
<dbReference type="InterPro" id="IPR058792">
    <property type="entry name" value="Beta-barrel_RND_2"/>
</dbReference>
<dbReference type="Pfam" id="PF25917">
    <property type="entry name" value="BSH_RND"/>
    <property type="match status" value="1"/>
</dbReference>
<dbReference type="Gene3D" id="1.10.287.470">
    <property type="entry name" value="Helix hairpin bin"/>
    <property type="match status" value="1"/>
</dbReference>
<comment type="caution">
    <text evidence="4">The sequence shown here is derived from an EMBL/GenBank/DDBJ whole genome shotgun (WGS) entry which is preliminary data.</text>
</comment>
<dbReference type="PATRIC" id="fig|1195246.3.peg.408"/>
<dbReference type="Gene3D" id="2.40.50.100">
    <property type="match status" value="1"/>
</dbReference>
<dbReference type="PANTHER" id="PTHR30469:SF29">
    <property type="entry name" value="BLR2860 PROTEIN"/>
    <property type="match status" value="1"/>
</dbReference>
<dbReference type="RefSeq" id="WP_008983374.1">
    <property type="nucleotide sequence ID" value="NZ_AKKU01000001.1"/>
</dbReference>
<protein>
    <submittedName>
        <fullName evidence="4">RND family efflux transporter MFP subunit</fullName>
    </submittedName>
</protein>
<dbReference type="PANTHER" id="PTHR30469">
    <property type="entry name" value="MULTIDRUG RESISTANCE PROTEIN MDTA"/>
    <property type="match status" value="1"/>
</dbReference>
<proteinExistence type="inferred from homology"/>
<dbReference type="Proteomes" id="UP000035062">
    <property type="component" value="Unassembled WGS sequence"/>
</dbReference>
<dbReference type="InterPro" id="IPR058625">
    <property type="entry name" value="MdtA-like_BSH"/>
</dbReference>
<evidence type="ECO:0000313" key="4">
    <source>
        <dbReference type="EMBL" id="EIW90618.1"/>
    </source>
</evidence>
<dbReference type="InterPro" id="IPR006143">
    <property type="entry name" value="RND_pump_MFP"/>
</dbReference>
<accession>I8UF35</accession>
<dbReference type="NCBIfam" id="TIGR01730">
    <property type="entry name" value="RND_mfp"/>
    <property type="match status" value="1"/>
</dbReference>
<evidence type="ECO:0000259" key="3">
    <source>
        <dbReference type="Pfam" id="PF25954"/>
    </source>
</evidence>
<dbReference type="GO" id="GO:1990281">
    <property type="term" value="C:efflux pump complex"/>
    <property type="evidence" value="ECO:0007669"/>
    <property type="project" value="TreeGrafter"/>
</dbReference>
<dbReference type="Pfam" id="PF25954">
    <property type="entry name" value="Beta-barrel_RND_2"/>
    <property type="match status" value="1"/>
</dbReference>
<feature type="domain" description="CusB-like beta-barrel" evidence="3">
    <location>
        <begin position="206"/>
        <end position="274"/>
    </location>
</feature>
<feature type="domain" description="Multidrug resistance protein MdtA-like barrel-sandwich hybrid" evidence="2">
    <location>
        <begin position="72"/>
        <end position="196"/>
    </location>
</feature>
<name>I8UF35_9ALTE</name>